<sequence length="192" mass="22380">MRQKEEAQEEKRKPSHRVKRDTSFANRERILQAKAGKRQANSPKKPSGHWKSKKHRPNDEDDLSQPWLCDETDPFTAWIQNFEVPKRTFMPVNVKTYDGTGDPDDHLKIFQATEKIERELLTTKDVHKGSCGNSSHQAEGWRVDGSFHEKIQSRKYACQRSTRVHENIEIHARNHQPGSNKKVERQHTKVHG</sequence>
<proteinExistence type="predicted"/>
<reference evidence="2" key="2">
    <citation type="submission" date="2022-01" db="EMBL/GenBank/DDBJ databases">
        <authorList>
            <person name="Yamashiro T."/>
            <person name="Shiraishi A."/>
            <person name="Satake H."/>
            <person name="Nakayama K."/>
        </authorList>
    </citation>
    <scope>NUCLEOTIDE SEQUENCE</scope>
</reference>
<feature type="region of interest" description="Disordered" evidence="1">
    <location>
        <begin position="172"/>
        <end position="192"/>
    </location>
</feature>
<evidence type="ECO:0000313" key="3">
    <source>
        <dbReference type="Proteomes" id="UP001151760"/>
    </source>
</evidence>
<comment type="caution">
    <text evidence="2">The sequence shown here is derived from an EMBL/GenBank/DDBJ whole genome shotgun (WGS) entry which is preliminary data.</text>
</comment>
<keyword evidence="3" id="KW-1185">Reference proteome</keyword>
<feature type="compositionally biased region" description="Basic and acidic residues" evidence="1">
    <location>
        <begin position="1"/>
        <end position="12"/>
    </location>
</feature>
<feature type="compositionally biased region" description="Basic and acidic residues" evidence="1">
    <location>
        <begin position="20"/>
        <end position="31"/>
    </location>
</feature>
<accession>A0ABQ4Z459</accession>
<feature type="compositionally biased region" description="Basic and acidic residues" evidence="1">
    <location>
        <begin position="181"/>
        <end position="192"/>
    </location>
</feature>
<name>A0ABQ4Z459_9ASTR</name>
<protein>
    <recommendedName>
        <fullName evidence="4">Reverse transcriptase domain-containing protein</fullName>
    </recommendedName>
</protein>
<dbReference type="Proteomes" id="UP001151760">
    <property type="component" value="Unassembled WGS sequence"/>
</dbReference>
<gene>
    <name evidence="2" type="ORF">Tco_0751475</name>
</gene>
<organism evidence="2 3">
    <name type="scientific">Tanacetum coccineum</name>
    <dbReference type="NCBI Taxonomy" id="301880"/>
    <lineage>
        <taxon>Eukaryota</taxon>
        <taxon>Viridiplantae</taxon>
        <taxon>Streptophyta</taxon>
        <taxon>Embryophyta</taxon>
        <taxon>Tracheophyta</taxon>
        <taxon>Spermatophyta</taxon>
        <taxon>Magnoliopsida</taxon>
        <taxon>eudicotyledons</taxon>
        <taxon>Gunneridae</taxon>
        <taxon>Pentapetalae</taxon>
        <taxon>asterids</taxon>
        <taxon>campanulids</taxon>
        <taxon>Asterales</taxon>
        <taxon>Asteraceae</taxon>
        <taxon>Asteroideae</taxon>
        <taxon>Anthemideae</taxon>
        <taxon>Anthemidinae</taxon>
        <taxon>Tanacetum</taxon>
    </lineage>
</organism>
<dbReference type="EMBL" id="BQNB010011013">
    <property type="protein sequence ID" value="GJS84934.1"/>
    <property type="molecule type" value="Genomic_DNA"/>
</dbReference>
<feature type="region of interest" description="Disordered" evidence="1">
    <location>
        <begin position="1"/>
        <end position="67"/>
    </location>
</feature>
<reference evidence="2" key="1">
    <citation type="journal article" date="2022" name="Int. J. Mol. Sci.">
        <title>Draft Genome of Tanacetum Coccineum: Genomic Comparison of Closely Related Tanacetum-Family Plants.</title>
        <authorList>
            <person name="Yamashiro T."/>
            <person name="Shiraishi A."/>
            <person name="Nakayama K."/>
            <person name="Satake H."/>
        </authorList>
    </citation>
    <scope>NUCLEOTIDE SEQUENCE</scope>
</reference>
<evidence type="ECO:0008006" key="4">
    <source>
        <dbReference type="Google" id="ProtNLM"/>
    </source>
</evidence>
<feature type="compositionally biased region" description="Basic residues" evidence="1">
    <location>
        <begin position="46"/>
        <end position="56"/>
    </location>
</feature>
<evidence type="ECO:0000313" key="2">
    <source>
        <dbReference type="EMBL" id="GJS84934.1"/>
    </source>
</evidence>
<evidence type="ECO:0000256" key="1">
    <source>
        <dbReference type="SAM" id="MobiDB-lite"/>
    </source>
</evidence>